<protein>
    <submittedName>
        <fullName evidence="3">Nuclear transport factor 2 family protein</fullName>
    </submittedName>
</protein>
<dbReference type="SUPFAM" id="SSF54427">
    <property type="entry name" value="NTF2-like"/>
    <property type="match status" value="1"/>
</dbReference>
<dbReference type="AlphaFoldDB" id="A0A963Z4V5"/>
<feature type="signal peptide" evidence="1">
    <location>
        <begin position="1"/>
        <end position="28"/>
    </location>
</feature>
<name>A0A963Z4V5_9PROT</name>
<keyword evidence="1" id="KW-0732">Signal</keyword>
<gene>
    <name evidence="3" type="ORF">ACELLULO517_21285</name>
</gene>
<evidence type="ECO:0000256" key="1">
    <source>
        <dbReference type="SAM" id="SignalP"/>
    </source>
</evidence>
<evidence type="ECO:0000313" key="4">
    <source>
        <dbReference type="Proteomes" id="UP000721844"/>
    </source>
</evidence>
<dbReference type="Pfam" id="PF12680">
    <property type="entry name" value="SnoaL_2"/>
    <property type="match status" value="1"/>
</dbReference>
<dbReference type="Proteomes" id="UP000721844">
    <property type="component" value="Unassembled WGS sequence"/>
</dbReference>
<accession>A0A963Z4V5</accession>
<organism evidence="3 4">
    <name type="scientific">Acidisoma cellulosilyticum</name>
    <dbReference type="NCBI Taxonomy" id="2802395"/>
    <lineage>
        <taxon>Bacteria</taxon>
        <taxon>Pseudomonadati</taxon>
        <taxon>Pseudomonadota</taxon>
        <taxon>Alphaproteobacteria</taxon>
        <taxon>Acetobacterales</taxon>
        <taxon>Acidocellaceae</taxon>
        <taxon>Acidisoma</taxon>
    </lineage>
</organism>
<dbReference type="RefSeq" id="WP_227309448.1">
    <property type="nucleotide sequence ID" value="NZ_JAESVA010000009.1"/>
</dbReference>
<keyword evidence="4" id="KW-1185">Reference proteome</keyword>
<proteinExistence type="predicted"/>
<dbReference type="PANTHER" id="PTHR41252:SF1">
    <property type="entry name" value="BLR2505 PROTEIN"/>
    <property type="match status" value="1"/>
</dbReference>
<reference evidence="3 4" key="1">
    <citation type="journal article" date="2021" name="Microorganisms">
        <title>Acidisoma silvae sp. nov. and Acidisomacellulosilytica sp. nov., Two Acidophilic Bacteria Isolated from Decaying Wood, Hydrolyzing Cellulose and Producing Poly-3-hydroxybutyrate.</title>
        <authorList>
            <person name="Mieszkin S."/>
            <person name="Pouder E."/>
            <person name="Uroz S."/>
            <person name="Simon-Colin C."/>
            <person name="Alain K."/>
        </authorList>
    </citation>
    <scope>NUCLEOTIDE SEQUENCE [LARGE SCALE GENOMIC DNA]</scope>
    <source>
        <strain evidence="3 4">HW T5.17</strain>
    </source>
</reference>
<sequence length="172" mass="18506">MTTKQRYPRRLAMMAAPLGSLSAGAALAAGPDNVTALNKDKVAEALGAWMNGTGNITDLFADSIRWTIVGGSLIAGTTTGKRVLIDKILQPFAARFAESSDKFRPVAIRGIYADGDVVVAMFDGQGTANDGKPYANTYAWFLTFRDGRVAEATAFFDSFAFDAFWRRVAPKP</sequence>
<evidence type="ECO:0000259" key="2">
    <source>
        <dbReference type="Pfam" id="PF12680"/>
    </source>
</evidence>
<dbReference type="InterPro" id="IPR032710">
    <property type="entry name" value="NTF2-like_dom_sf"/>
</dbReference>
<feature type="domain" description="SnoaL-like" evidence="2">
    <location>
        <begin position="56"/>
        <end position="151"/>
    </location>
</feature>
<dbReference type="InterPro" id="IPR037401">
    <property type="entry name" value="SnoaL-like"/>
</dbReference>
<dbReference type="Gene3D" id="3.10.450.50">
    <property type="match status" value="1"/>
</dbReference>
<dbReference type="PANTHER" id="PTHR41252">
    <property type="entry name" value="BLR2505 PROTEIN"/>
    <property type="match status" value="1"/>
</dbReference>
<feature type="chain" id="PRO_5037661918" evidence="1">
    <location>
        <begin position="29"/>
        <end position="172"/>
    </location>
</feature>
<dbReference type="EMBL" id="JAESVA010000009">
    <property type="protein sequence ID" value="MCB8882793.1"/>
    <property type="molecule type" value="Genomic_DNA"/>
</dbReference>
<evidence type="ECO:0000313" key="3">
    <source>
        <dbReference type="EMBL" id="MCB8882793.1"/>
    </source>
</evidence>
<comment type="caution">
    <text evidence="3">The sequence shown here is derived from an EMBL/GenBank/DDBJ whole genome shotgun (WGS) entry which is preliminary data.</text>
</comment>